<dbReference type="AlphaFoldDB" id="A0A3M7Q7X5"/>
<organism evidence="1 2">
    <name type="scientific">Brachionus plicatilis</name>
    <name type="common">Marine rotifer</name>
    <name type="synonym">Brachionus muelleri</name>
    <dbReference type="NCBI Taxonomy" id="10195"/>
    <lineage>
        <taxon>Eukaryota</taxon>
        <taxon>Metazoa</taxon>
        <taxon>Spiralia</taxon>
        <taxon>Gnathifera</taxon>
        <taxon>Rotifera</taxon>
        <taxon>Eurotatoria</taxon>
        <taxon>Monogononta</taxon>
        <taxon>Pseudotrocha</taxon>
        <taxon>Ploima</taxon>
        <taxon>Brachionidae</taxon>
        <taxon>Brachionus</taxon>
    </lineage>
</organism>
<dbReference type="EMBL" id="REGN01007101">
    <property type="protein sequence ID" value="RNA07292.1"/>
    <property type="molecule type" value="Genomic_DNA"/>
</dbReference>
<sequence>MSAFESNSKGENEDGKNALIENFKEMTRFSNDRNDKRGSLFTHRELSTCNCSGWLKNYKCDHNSATSERLQ</sequence>
<name>A0A3M7Q7X5_BRAPC</name>
<comment type="caution">
    <text evidence="1">The sequence shown here is derived from an EMBL/GenBank/DDBJ whole genome shotgun (WGS) entry which is preliminary data.</text>
</comment>
<accession>A0A3M7Q7X5</accession>
<proteinExistence type="predicted"/>
<gene>
    <name evidence="1" type="ORF">BpHYR1_033798</name>
</gene>
<protein>
    <recommendedName>
        <fullName evidence="3">SWIM-type domain-containing protein</fullName>
    </recommendedName>
</protein>
<evidence type="ECO:0008006" key="3">
    <source>
        <dbReference type="Google" id="ProtNLM"/>
    </source>
</evidence>
<reference evidence="1 2" key="1">
    <citation type="journal article" date="2018" name="Sci. Rep.">
        <title>Genomic signatures of local adaptation to the degree of environmental predictability in rotifers.</title>
        <authorList>
            <person name="Franch-Gras L."/>
            <person name="Hahn C."/>
            <person name="Garcia-Roger E.M."/>
            <person name="Carmona M.J."/>
            <person name="Serra M."/>
            <person name="Gomez A."/>
        </authorList>
    </citation>
    <scope>NUCLEOTIDE SEQUENCE [LARGE SCALE GENOMIC DNA]</scope>
    <source>
        <strain evidence="1">HYR1</strain>
    </source>
</reference>
<dbReference type="Proteomes" id="UP000276133">
    <property type="component" value="Unassembled WGS sequence"/>
</dbReference>
<evidence type="ECO:0000313" key="2">
    <source>
        <dbReference type="Proteomes" id="UP000276133"/>
    </source>
</evidence>
<keyword evidence="2" id="KW-1185">Reference proteome</keyword>
<evidence type="ECO:0000313" key="1">
    <source>
        <dbReference type="EMBL" id="RNA07292.1"/>
    </source>
</evidence>